<evidence type="ECO:0000256" key="5">
    <source>
        <dbReference type="ARBA" id="ARBA00022723"/>
    </source>
</evidence>
<evidence type="ECO:0000256" key="1">
    <source>
        <dbReference type="ARBA" id="ARBA00004107"/>
    </source>
</evidence>
<dbReference type="PANTHER" id="PTHR22950:SF244">
    <property type="entry name" value="NEUTRAL AMINO ACID TRANSPORTER 9"/>
    <property type="match status" value="1"/>
</dbReference>
<evidence type="ECO:0000256" key="8">
    <source>
        <dbReference type="ARBA" id="ARBA00022989"/>
    </source>
</evidence>
<evidence type="ECO:0000256" key="7">
    <source>
        <dbReference type="ARBA" id="ARBA00022970"/>
    </source>
</evidence>
<name>A0ABD2IXI6_HETSC</name>
<feature type="transmembrane region" description="Helical" evidence="15">
    <location>
        <begin position="142"/>
        <end position="161"/>
    </location>
</feature>
<keyword evidence="9" id="KW-0915">Sodium</keyword>
<evidence type="ECO:0000256" key="4">
    <source>
        <dbReference type="ARBA" id="ARBA00022692"/>
    </source>
</evidence>
<reference evidence="17 18" key="1">
    <citation type="submission" date="2024-10" db="EMBL/GenBank/DDBJ databases">
        <authorList>
            <person name="Kim D."/>
        </authorList>
    </citation>
    <scope>NUCLEOTIDE SEQUENCE [LARGE SCALE GENOMIC DNA]</scope>
    <source>
        <strain evidence="17">Taebaek</strain>
    </source>
</reference>
<dbReference type="AlphaFoldDB" id="A0ABD2IXI6"/>
<comment type="subcellular location">
    <subcellularLocation>
        <location evidence="1">Late endosome membrane</location>
        <topology evidence="1">Multi-pass membrane protein</topology>
    </subcellularLocation>
    <subcellularLocation>
        <location evidence="2">Lysosome membrane</location>
        <topology evidence="2">Multi-pass membrane protein</topology>
    </subcellularLocation>
</comment>
<keyword evidence="11" id="KW-1015">Disulfide bond</keyword>
<keyword evidence="5" id="KW-0479">Metal-binding</keyword>
<keyword evidence="13" id="KW-0458">Lysosome</keyword>
<evidence type="ECO:0000256" key="14">
    <source>
        <dbReference type="ARBA" id="ARBA00038442"/>
    </source>
</evidence>
<sequence length="415" mass="47074">MLLMAALAFYTAFRVVESPNSLALDRTGADFSDVCRFFWGRRGEYFSVFFSILVLVGGVILYFVLMSNFLFYTGNIVNEALQPNSSIIPIMVNGTLSCDVFCLERVYEPSQARDLFVLAKGLVLGDPWDWHLLSRDGLFRRIWTLQGGVPLILALFLFPLLNFKSPTFFMNFNGLGTISICYLMCFTISKAIECKFNVDFFDPTSEHFVKLFSWKFPALSGTLALAFFIHNAILTILRNQKNPENNSRDLLVGYALSAFCYILIGSLFFLAFPTFRDCIADNFLNNFGTGDVLSAVARVFLLFQMLTVLPLLMYLIRVQFSYVFVGCVYPGFFYVVLINLAILSVALSFAMFYPHVGAILRYIGSISGLVWMFLLPCAVHLKRLQMQGRLTHRQIALHSFLIFCGLLNLIAQFFL</sequence>
<feature type="transmembrane region" description="Helical" evidence="15">
    <location>
        <begin position="249"/>
        <end position="272"/>
    </location>
</feature>
<evidence type="ECO:0000256" key="11">
    <source>
        <dbReference type="ARBA" id="ARBA00023157"/>
    </source>
</evidence>
<evidence type="ECO:0000256" key="15">
    <source>
        <dbReference type="SAM" id="Phobius"/>
    </source>
</evidence>
<keyword evidence="10 15" id="KW-0472">Membrane</keyword>
<feature type="transmembrane region" description="Helical" evidence="15">
    <location>
        <begin position="395"/>
        <end position="414"/>
    </location>
</feature>
<protein>
    <recommendedName>
        <fullName evidence="16">Amino acid transporter transmembrane domain-containing protein</fullName>
    </recommendedName>
</protein>
<evidence type="ECO:0000259" key="16">
    <source>
        <dbReference type="Pfam" id="PF01490"/>
    </source>
</evidence>
<organism evidence="17 18">
    <name type="scientific">Heterodera schachtii</name>
    <name type="common">Sugarbeet cyst nematode worm</name>
    <name type="synonym">Tylenchus schachtii</name>
    <dbReference type="NCBI Taxonomy" id="97005"/>
    <lineage>
        <taxon>Eukaryota</taxon>
        <taxon>Metazoa</taxon>
        <taxon>Ecdysozoa</taxon>
        <taxon>Nematoda</taxon>
        <taxon>Chromadorea</taxon>
        <taxon>Rhabditida</taxon>
        <taxon>Tylenchina</taxon>
        <taxon>Tylenchomorpha</taxon>
        <taxon>Tylenchoidea</taxon>
        <taxon>Heteroderidae</taxon>
        <taxon>Heteroderinae</taxon>
        <taxon>Heterodera</taxon>
    </lineage>
</organism>
<dbReference type="EMBL" id="JBICCN010000254">
    <property type="protein sequence ID" value="KAL3082907.1"/>
    <property type="molecule type" value="Genomic_DNA"/>
</dbReference>
<keyword evidence="7" id="KW-0029">Amino-acid transport</keyword>
<dbReference type="GO" id="GO:0006865">
    <property type="term" value="P:amino acid transport"/>
    <property type="evidence" value="ECO:0007669"/>
    <property type="project" value="UniProtKB-KW"/>
</dbReference>
<keyword evidence="6" id="KW-0967">Endosome</keyword>
<dbReference type="PANTHER" id="PTHR22950">
    <property type="entry name" value="AMINO ACID TRANSPORTER"/>
    <property type="match status" value="1"/>
</dbReference>
<keyword evidence="12" id="KW-0325">Glycoprotein</keyword>
<evidence type="ECO:0000256" key="10">
    <source>
        <dbReference type="ARBA" id="ARBA00023136"/>
    </source>
</evidence>
<dbReference type="GO" id="GO:0046872">
    <property type="term" value="F:metal ion binding"/>
    <property type="evidence" value="ECO:0007669"/>
    <property type="project" value="UniProtKB-KW"/>
</dbReference>
<keyword evidence="8 15" id="KW-1133">Transmembrane helix</keyword>
<evidence type="ECO:0000256" key="3">
    <source>
        <dbReference type="ARBA" id="ARBA00022448"/>
    </source>
</evidence>
<feature type="transmembrane region" description="Helical" evidence="15">
    <location>
        <begin position="216"/>
        <end position="237"/>
    </location>
</feature>
<feature type="transmembrane region" description="Helical" evidence="15">
    <location>
        <begin position="45"/>
        <end position="65"/>
    </location>
</feature>
<proteinExistence type="inferred from homology"/>
<keyword evidence="3" id="KW-0813">Transport</keyword>
<feature type="transmembrane region" description="Helical" evidence="15">
    <location>
        <begin position="328"/>
        <end position="353"/>
    </location>
</feature>
<evidence type="ECO:0000256" key="13">
    <source>
        <dbReference type="ARBA" id="ARBA00023228"/>
    </source>
</evidence>
<evidence type="ECO:0000256" key="2">
    <source>
        <dbReference type="ARBA" id="ARBA00004155"/>
    </source>
</evidence>
<comment type="caution">
    <text evidence="17">The sequence shown here is derived from an EMBL/GenBank/DDBJ whole genome shotgun (WGS) entry which is preliminary data.</text>
</comment>
<evidence type="ECO:0000256" key="6">
    <source>
        <dbReference type="ARBA" id="ARBA00022753"/>
    </source>
</evidence>
<evidence type="ECO:0000313" key="17">
    <source>
        <dbReference type="EMBL" id="KAL3082907.1"/>
    </source>
</evidence>
<dbReference type="GO" id="GO:0005765">
    <property type="term" value="C:lysosomal membrane"/>
    <property type="evidence" value="ECO:0007669"/>
    <property type="project" value="UniProtKB-SubCell"/>
</dbReference>
<keyword evidence="18" id="KW-1185">Reference proteome</keyword>
<dbReference type="GO" id="GO:0031902">
    <property type="term" value="C:late endosome membrane"/>
    <property type="evidence" value="ECO:0007669"/>
    <property type="project" value="UniProtKB-SubCell"/>
</dbReference>
<keyword evidence="4 15" id="KW-0812">Transmembrane</keyword>
<feature type="transmembrane region" description="Helical" evidence="15">
    <location>
        <begin position="292"/>
        <end position="316"/>
    </location>
</feature>
<comment type="similarity">
    <text evidence="14">Belongs to the amino acid/polyamine transporter 2 family. SLC38A9 subfamily.</text>
</comment>
<evidence type="ECO:0000313" key="18">
    <source>
        <dbReference type="Proteomes" id="UP001620645"/>
    </source>
</evidence>
<feature type="transmembrane region" description="Helical" evidence="15">
    <location>
        <begin position="359"/>
        <end position="379"/>
    </location>
</feature>
<feature type="domain" description="Amino acid transporter transmembrane" evidence="16">
    <location>
        <begin position="151"/>
        <end position="410"/>
    </location>
</feature>
<accession>A0ABD2IXI6</accession>
<evidence type="ECO:0000256" key="12">
    <source>
        <dbReference type="ARBA" id="ARBA00023180"/>
    </source>
</evidence>
<dbReference type="InterPro" id="IPR013057">
    <property type="entry name" value="AA_transpt_TM"/>
</dbReference>
<dbReference type="Pfam" id="PF01490">
    <property type="entry name" value="Aa_trans"/>
    <property type="match status" value="1"/>
</dbReference>
<gene>
    <name evidence="17" type="ORF">niasHS_010709</name>
</gene>
<dbReference type="Proteomes" id="UP001620645">
    <property type="component" value="Unassembled WGS sequence"/>
</dbReference>
<evidence type="ECO:0000256" key="9">
    <source>
        <dbReference type="ARBA" id="ARBA00023053"/>
    </source>
</evidence>